<dbReference type="InterPro" id="IPR052516">
    <property type="entry name" value="N-heterocyclic_Hydroxylase"/>
</dbReference>
<dbReference type="SUPFAM" id="SSF56003">
    <property type="entry name" value="Molybdenum cofactor-binding domain"/>
    <property type="match status" value="2"/>
</dbReference>
<evidence type="ECO:0000313" key="2">
    <source>
        <dbReference type="EMBL" id="MFC3052940.1"/>
    </source>
</evidence>
<sequence>MNTSISNVSRRDVVKGLGVGTGLVLALPLVSKNLFAAMKGHPREFGSAYLTIGLDGTVHIYIHRVEMGQGSRTGLPQVIADELEADWDRLVFEAAYGDKKFGDQNTDGSTSIRMFYDTFRRAGAAARLMLEQAAAAKWGVALGDVTAQKHRIINNLTGQSEDFSVFVDAASKLPVPDSSKVTLKAPKDHAYIGKPKRNIYMNDFVTGSSVFGQDVKRDNMLFAVAARPPVVGGKLKAYNRDAAMAIKGVVDVVELPSLEFPAMFKPLGGVAVVATNTWSAIKGRTALAATFEGGPNAGYDSVEYEKTLWQAIDGVGTTHLQRGDAEDVIASSKKVYQADYYVPHLSHAPMEPPAATAEWQGENLSMWVCCQDPQSVQETVAPFFNKKPEEIYVEATLLGGAFGRKSKPDFAVEAAVLAKKAGRPVKMVWTREDDIQHGYYHTVSAQRAEAAVGADGKVTAWKHKAAYPPILSTFKEGASGPQGNELGMGLIDMPFEIPNLQVDSGAAEAHVRIGWLRSVCNIQQAFAVGSFVDEIAQGEGQNTADLWLEMIGSDRHVNPADDGAEFHNYHMSLDEMPYDTARLKSVLRKAVEMSGYGKDMPKGKGIGISVHRSFVTYVACAVEVEVLENGTIKVPKAWIAVDCGTAVNPDRVKAQMEGAVLFGMSIALHSEITAEAGQIMQSNFDSYQVCRMSESPDVDVYIMESNAAPGGVGEPGVPPVAPALTNAIFAATGKRIRRLPIKDQLMA</sequence>
<dbReference type="PANTHER" id="PTHR47495">
    <property type="entry name" value="ALDEHYDE DEHYDROGENASE"/>
    <property type="match status" value="1"/>
</dbReference>
<dbReference type="InterPro" id="IPR046867">
    <property type="entry name" value="AldOxase/xan_DH_MoCoBD2"/>
</dbReference>
<dbReference type="InterPro" id="IPR012368">
    <property type="entry name" value="OxRdtase_Mopterin-bd_su_IorB"/>
</dbReference>
<gene>
    <name evidence="2" type="ORF">ACFOKA_13575</name>
</gene>
<dbReference type="InterPro" id="IPR008274">
    <property type="entry name" value="AldOxase/xan_DH_MoCoBD1"/>
</dbReference>
<evidence type="ECO:0000259" key="1">
    <source>
        <dbReference type="SMART" id="SM01008"/>
    </source>
</evidence>
<dbReference type="Gene3D" id="3.30.365.10">
    <property type="entry name" value="Aldehyde oxidase/xanthine dehydrogenase, molybdopterin binding domain"/>
    <property type="match status" value="4"/>
</dbReference>
<dbReference type="RefSeq" id="WP_194213431.1">
    <property type="nucleotide sequence ID" value="NZ_CP061205.1"/>
</dbReference>
<proteinExistence type="predicted"/>
<name>A0ABV7D7Q6_9PROT</name>
<reference evidence="3" key="1">
    <citation type="journal article" date="2019" name="Int. J. Syst. Evol. Microbiol.">
        <title>The Global Catalogue of Microorganisms (GCM) 10K type strain sequencing project: providing services to taxonomists for standard genome sequencing and annotation.</title>
        <authorList>
            <consortium name="The Broad Institute Genomics Platform"/>
            <consortium name="The Broad Institute Genome Sequencing Center for Infectious Disease"/>
            <person name="Wu L."/>
            <person name="Ma J."/>
        </authorList>
    </citation>
    <scope>NUCLEOTIDE SEQUENCE [LARGE SCALE GENOMIC DNA]</scope>
    <source>
        <strain evidence="3">KCTC 62164</strain>
    </source>
</reference>
<dbReference type="InterPro" id="IPR000674">
    <property type="entry name" value="Ald_Oxase/Xan_DH_a/b"/>
</dbReference>
<dbReference type="Gene3D" id="3.90.1170.50">
    <property type="entry name" value="Aldehyde oxidase/xanthine dehydrogenase, a/b hammerhead"/>
    <property type="match status" value="1"/>
</dbReference>
<protein>
    <submittedName>
        <fullName evidence="2">Molybdopterin cofactor-binding domain-containing protein</fullName>
    </submittedName>
</protein>
<dbReference type="PROSITE" id="PS51318">
    <property type="entry name" value="TAT"/>
    <property type="match status" value="1"/>
</dbReference>
<dbReference type="InterPro" id="IPR006311">
    <property type="entry name" value="TAT_signal"/>
</dbReference>
<organism evidence="2 3">
    <name type="scientific">Kordiimonas pumila</name>
    <dbReference type="NCBI Taxonomy" id="2161677"/>
    <lineage>
        <taxon>Bacteria</taxon>
        <taxon>Pseudomonadati</taxon>
        <taxon>Pseudomonadota</taxon>
        <taxon>Alphaproteobacteria</taxon>
        <taxon>Kordiimonadales</taxon>
        <taxon>Kordiimonadaceae</taxon>
        <taxon>Kordiimonas</taxon>
    </lineage>
</organism>
<comment type="caution">
    <text evidence="2">The sequence shown here is derived from an EMBL/GenBank/DDBJ whole genome shotgun (WGS) entry which is preliminary data.</text>
</comment>
<dbReference type="Pfam" id="PF02738">
    <property type="entry name" value="MoCoBD_1"/>
    <property type="match status" value="1"/>
</dbReference>
<feature type="domain" description="Aldehyde oxidase/xanthine dehydrogenase a/b hammerhead" evidence="1">
    <location>
        <begin position="206"/>
        <end position="295"/>
    </location>
</feature>
<dbReference type="Proteomes" id="UP001595444">
    <property type="component" value="Unassembled WGS sequence"/>
</dbReference>
<dbReference type="InterPro" id="IPR037165">
    <property type="entry name" value="AldOxase/xan_DH_Mopterin-bd_sf"/>
</dbReference>
<evidence type="ECO:0000313" key="3">
    <source>
        <dbReference type="Proteomes" id="UP001595444"/>
    </source>
</evidence>
<dbReference type="PANTHER" id="PTHR47495:SF3">
    <property type="entry name" value="BLR6219 PROTEIN"/>
    <property type="match status" value="1"/>
</dbReference>
<dbReference type="SMART" id="SM01008">
    <property type="entry name" value="Ald_Xan_dh_C"/>
    <property type="match status" value="1"/>
</dbReference>
<keyword evidence="3" id="KW-1185">Reference proteome</keyword>
<dbReference type="EMBL" id="JBHRSL010000010">
    <property type="protein sequence ID" value="MFC3052940.1"/>
    <property type="molecule type" value="Genomic_DNA"/>
</dbReference>
<dbReference type="PIRSF" id="PIRSF036389">
    <property type="entry name" value="IOR_B"/>
    <property type="match status" value="1"/>
</dbReference>
<accession>A0ABV7D7Q6</accession>
<dbReference type="Pfam" id="PF20256">
    <property type="entry name" value="MoCoBD_2"/>
    <property type="match status" value="2"/>
</dbReference>